<feature type="compositionally biased region" description="Polar residues" evidence="7">
    <location>
        <begin position="1"/>
        <end position="16"/>
    </location>
</feature>
<evidence type="ECO:0000259" key="8">
    <source>
        <dbReference type="PROSITE" id="PS50039"/>
    </source>
</evidence>
<feature type="region of interest" description="Disordered" evidence="7">
    <location>
        <begin position="167"/>
        <end position="189"/>
    </location>
</feature>
<evidence type="ECO:0000256" key="3">
    <source>
        <dbReference type="ARBA" id="ARBA00023125"/>
    </source>
</evidence>
<comment type="caution">
    <text evidence="9">The sequence shown here is derived from an EMBL/GenBank/DDBJ whole genome shotgun (WGS) entry which is preliminary data.</text>
</comment>
<dbReference type="AlphaFoldDB" id="A0ABD0WHV8"/>
<evidence type="ECO:0000313" key="9">
    <source>
        <dbReference type="EMBL" id="KAL0973134.1"/>
    </source>
</evidence>
<dbReference type="InterPro" id="IPR049624">
    <property type="entry name" value="FOXN1_4"/>
</dbReference>
<accession>A0ABD0WHV8</accession>
<comment type="subcellular location">
    <subcellularLocation>
        <location evidence="6">Nucleus</location>
    </subcellularLocation>
</comment>
<keyword evidence="2" id="KW-0805">Transcription regulation</keyword>
<keyword evidence="5 6" id="KW-0539">Nucleus</keyword>
<evidence type="ECO:0000256" key="6">
    <source>
        <dbReference type="PROSITE-ProRule" id="PRU00089"/>
    </source>
</evidence>
<evidence type="ECO:0000256" key="7">
    <source>
        <dbReference type="SAM" id="MobiDB-lite"/>
    </source>
</evidence>
<feature type="region of interest" description="Disordered" evidence="7">
    <location>
        <begin position="1"/>
        <end position="109"/>
    </location>
</feature>
<dbReference type="Pfam" id="PF00250">
    <property type="entry name" value="Forkhead"/>
    <property type="match status" value="1"/>
</dbReference>
<dbReference type="SUPFAM" id="SSF46785">
    <property type="entry name" value="Winged helix' DNA-binding domain"/>
    <property type="match status" value="1"/>
</dbReference>
<dbReference type="GO" id="GO:0005634">
    <property type="term" value="C:nucleus"/>
    <property type="evidence" value="ECO:0007669"/>
    <property type="project" value="UniProtKB-SubCell"/>
</dbReference>
<keyword evidence="3 6" id="KW-0238">DNA-binding</keyword>
<keyword evidence="1" id="KW-0217">Developmental protein</keyword>
<feature type="compositionally biased region" description="Polar residues" evidence="7">
    <location>
        <begin position="167"/>
        <end position="176"/>
    </location>
</feature>
<evidence type="ECO:0000313" key="10">
    <source>
        <dbReference type="Proteomes" id="UP001557470"/>
    </source>
</evidence>
<dbReference type="InterPro" id="IPR036388">
    <property type="entry name" value="WH-like_DNA-bd_sf"/>
</dbReference>
<dbReference type="PROSITE" id="PS50039">
    <property type="entry name" value="FORK_HEAD_3"/>
    <property type="match status" value="1"/>
</dbReference>
<feature type="domain" description="Fork-head" evidence="8">
    <location>
        <begin position="217"/>
        <end position="323"/>
    </location>
</feature>
<keyword evidence="4" id="KW-0804">Transcription</keyword>
<dbReference type="Proteomes" id="UP001557470">
    <property type="component" value="Unassembled WGS sequence"/>
</dbReference>
<evidence type="ECO:0000256" key="5">
    <source>
        <dbReference type="ARBA" id="ARBA00023242"/>
    </source>
</evidence>
<evidence type="ECO:0000256" key="1">
    <source>
        <dbReference type="ARBA" id="ARBA00022473"/>
    </source>
</evidence>
<feature type="DNA-binding region" description="Fork-head" evidence="6">
    <location>
        <begin position="217"/>
        <end position="323"/>
    </location>
</feature>
<dbReference type="InterPro" id="IPR030456">
    <property type="entry name" value="TF_fork_head_CS_2"/>
</dbReference>
<dbReference type="EMBL" id="JAGEUA010000006">
    <property type="protein sequence ID" value="KAL0973134.1"/>
    <property type="molecule type" value="Genomic_DNA"/>
</dbReference>
<evidence type="ECO:0000256" key="2">
    <source>
        <dbReference type="ARBA" id="ARBA00023015"/>
    </source>
</evidence>
<dbReference type="GO" id="GO:0003677">
    <property type="term" value="F:DNA binding"/>
    <property type="evidence" value="ECO:0007669"/>
    <property type="project" value="UniProtKB-UniRule"/>
</dbReference>
<name>A0ABD0WHV8_UMBPY</name>
<proteinExistence type="predicted"/>
<dbReference type="InterPro" id="IPR036390">
    <property type="entry name" value="WH_DNA-bd_sf"/>
</dbReference>
<reference evidence="9 10" key="1">
    <citation type="submission" date="2024-06" db="EMBL/GenBank/DDBJ databases">
        <authorList>
            <person name="Pan Q."/>
            <person name="Wen M."/>
            <person name="Jouanno E."/>
            <person name="Zahm M."/>
            <person name="Klopp C."/>
            <person name="Cabau C."/>
            <person name="Louis A."/>
            <person name="Berthelot C."/>
            <person name="Parey E."/>
            <person name="Roest Crollius H."/>
            <person name="Montfort J."/>
            <person name="Robinson-Rechavi M."/>
            <person name="Bouchez O."/>
            <person name="Lampietro C."/>
            <person name="Lopez Roques C."/>
            <person name="Donnadieu C."/>
            <person name="Postlethwait J."/>
            <person name="Bobe J."/>
            <person name="Verreycken H."/>
            <person name="Guiguen Y."/>
        </authorList>
    </citation>
    <scope>NUCLEOTIDE SEQUENCE [LARGE SCALE GENOMIC DNA]</scope>
    <source>
        <strain evidence="9">Up_M1</strain>
        <tissue evidence="9">Testis</tissue>
    </source>
</reference>
<dbReference type="SMART" id="SM00339">
    <property type="entry name" value="FH"/>
    <property type="match status" value="1"/>
</dbReference>
<keyword evidence="10" id="KW-1185">Reference proteome</keyword>
<dbReference type="PANTHER" id="PTHR46721:SF3">
    <property type="entry name" value="FORKHEAD BOX N1"/>
    <property type="match status" value="1"/>
</dbReference>
<dbReference type="Gene3D" id="1.10.10.10">
    <property type="entry name" value="Winged helix-like DNA-binding domain superfamily/Winged helix DNA-binding domain"/>
    <property type="match status" value="1"/>
</dbReference>
<protein>
    <recommendedName>
        <fullName evidence="8">Fork-head domain-containing protein</fullName>
    </recommendedName>
</protein>
<dbReference type="PROSITE" id="PS00658">
    <property type="entry name" value="FORK_HEAD_2"/>
    <property type="match status" value="1"/>
</dbReference>
<feature type="compositionally biased region" description="Basic and acidic residues" evidence="7">
    <location>
        <begin position="73"/>
        <end position="83"/>
    </location>
</feature>
<dbReference type="PANTHER" id="PTHR46721">
    <property type="entry name" value="FORKHEAD BOX PROTEIN N1"/>
    <property type="match status" value="1"/>
</dbReference>
<evidence type="ECO:0000256" key="4">
    <source>
        <dbReference type="ARBA" id="ARBA00023163"/>
    </source>
</evidence>
<sequence>MSTDCPSSMFTPSANRTPLTTTPTPQTATLCPCDSPGSSHHPQSSPQSEESCSVSFNAAQQERDSTTYRQRRAAAEPCRRHSVDGGTVVLDQDSNSGSGDADRFHPYRRQFSDGGVSTGCLSPGLICLREVEAPEGFAAIHTPTSEDPTSWYPYNGSFQASRLMRFSSKQQGSQPSYPEPPAAPEEPSCYLSESHASYSTLSPLQQLSTGVYSTGGQSTSSLYSLQSHSTLSHQDSLQSLFPKPIYSYSILIFMALKNSKTGSLPTAPDGWKNSVRHNLSLNKCFEKVENKTGNSSRKGCLWALNPAKVEKMQEELHKWRRKDPLTVRKSMARPEDLDRLLGERPDKLKFLNSYHCPTPSARCSTNCHPTSSFAPSQPHELPVPPQRCPIYPHGSTPSLTVNQQPRYLSPASPHSFSFYSPCVQQPQSGIPSNVGTLGSPLVGQTPPSYSASLQADYGAGHRGMQELQLEVEASNDIDTLNPSLTDLQLHGYLWEELREDSLAPDSLVVISPSPASSQPIHLLLGSNLRSAGPVNQTSEVIAVKVGNDDEVDLEMGSGSGGPADLLVDGLYHTAYTGVESLAGYLATSVGNNPIPLL</sequence>
<gene>
    <name evidence="9" type="ORF">UPYG_G00199420</name>
</gene>
<dbReference type="InterPro" id="IPR001766">
    <property type="entry name" value="Fork_head_dom"/>
</dbReference>
<feature type="compositionally biased region" description="Low complexity" evidence="7">
    <location>
        <begin position="17"/>
        <end position="55"/>
    </location>
</feature>
<organism evidence="9 10">
    <name type="scientific">Umbra pygmaea</name>
    <name type="common">Eastern mudminnow</name>
    <dbReference type="NCBI Taxonomy" id="75934"/>
    <lineage>
        <taxon>Eukaryota</taxon>
        <taxon>Metazoa</taxon>
        <taxon>Chordata</taxon>
        <taxon>Craniata</taxon>
        <taxon>Vertebrata</taxon>
        <taxon>Euteleostomi</taxon>
        <taxon>Actinopterygii</taxon>
        <taxon>Neopterygii</taxon>
        <taxon>Teleostei</taxon>
        <taxon>Protacanthopterygii</taxon>
        <taxon>Esociformes</taxon>
        <taxon>Umbridae</taxon>
        <taxon>Umbra</taxon>
    </lineage>
</organism>